<dbReference type="PANTHER" id="PTHR10848">
    <property type="entry name" value="MEIOTIC RECOMBINATION PROTEIN SPO11"/>
    <property type="match status" value="1"/>
</dbReference>
<dbReference type="Gene3D" id="3.40.1360.10">
    <property type="match status" value="2"/>
</dbReference>
<gene>
    <name evidence="14" type="primary">SPO11</name>
    <name evidence="14" type="ORF">HDU87_006770</name>
</gene>
<feature type="compositionally biased region" description="Basic and acidic residues" evidence="11">
    <location>
        <begin position="79"/>
        <end position="89"/>
    </location>
</feature>
<feature type="compositionally biased region" description="Low complexity" evidence="11">
    <location>
        <begin position="518"/>
        <end position="533"/>
    </location>
</feature>
<keyword evidence="7 10" id="KW-0799">Topoisomerase</keyword>
<comment type="similarity">
    <text evidence="3 10">Belongs to the TOP6A family.</text>
</comment>
<sequence>MRVGWSGLYDMDMWLGRLGDISSSQNAQLQVRTMDDIDDGRHDIELGWKPHDRAAGSDFDGFSDPTFQFDASWPVDLHGKDSPRREQTHPVHSQLSANHPELHDSGSSTALLFSGDCGGAELDFADEDFDDEDADDFEQDHDAVQLSLFGSMDEYLLSTQQNASDLTDLPFEETSAGPNGWPDIEGSDPFDESGPSDCSLLRADHVPDVTDDVAKFSESPLDLDFIVSQAAAAESASLLLYRPHRGILVGDPASANLTVGSLWKTQQRNRQWLSFHIGATLDAIKAAWQDDALPVMWMLSRSSKAWICAEGSHTMLLRSRRWAHKRVPGETLRFDVYCEILRYAKGLLDANQTVTKREIFYRDVRLFKTQATVDAAVEDLACAFGVPRFCLRIVASAKGLVYGNLTGTLIPPTEQIAGLQTDARFVLVIEKDATFRTLLDQGFASTHGPCILVTGKGYPDVATRQLVRRLSEMKLSQVLSQKSMDSEPFASQPGELEWNDAEVAPIWDPDENASTSGVSPSLSPLFEPSSEPVSHIEPLCSERMGDEEEAEFDLSGGSSMMCPSADDGRQVQELAPTGSSQSAAASSQSNESNEPRIPALALVDCDPYGIEIFLCYKIGSESLAFDRGTLACPSLRWLGIRPTDWTTETTAGANAEMLLDSPALLPLTPHDRRKITTMLLRRPALRTLPDLKGQLSRMLRYNRKSEIQALEAGLLAHDYLPRRIAEEILKGNGGLGHVASSVS</sequence>
<evidence type="ECO:0000259" key="13">
    <source>
        <dbReference type="Pfam" id="PF21180"/>
    </source>
</evidence>
<evidence type="ECO:0000313" key="14">
    <source>
        <dbReference type="EMBL" id="KAJ3183451.1"/>
    </source>
</evidence>
<feature type="domain" description="Topoisomerase 6 subunit A/Spo11 TOPRIM" evidence="13">
    <location>
        <begin position="425"/>
        <end position="473"/>
    </location>
</feature>
<dbReference type="PRINTS" id="PR01550">
    <property type="entry name" value="TOP6AFAMILY"/>
</dbReference>
<organism evidence="14 15">
    <name type="scientific">Geranomyces variabilis</name>
    <dbReference type="NCBI Taxonomy" id="109894"/>
    <lineage>
        <taxon>Eukaryota</taxon>
        <taxon>Fungi</taxon>
        <taxon>Fungi incertae sedis</taxon>
        <taxon>Chytridiomycota</taxon>
        <taxon>Chytridiomycota incertae sedis</taxon>
        <taxon>Chytridiomycetes</taxon>
        <taxon>Spizellomycetales</taxon>
        <taxon>Powellomycetaceae</taxon>
        <taxon>Geranomyces</taxon>
    </lineage>
</organism>
<dbReference type="InterPro" id="IPR036078">
    <property type="entry name" value="Spo11/TopoVI_A_sf"/>
</dbReference>
<evidence type="ECO:0000256" key="8">
    <source>
        <dbReference type="ARBA" id="ARBA00023125"/>
    </source>
</evidence>
<dbReference type="Proteomes" id="UP001212152">
    <property type="component" value="Unassembled WGS sequence"/>
</dbReference>
<dbReference type="InterPro" id="IPR013049">
    <property type="entry name" value="Spo11/TopoVI_A_N"/>
</dbReference>
<dbReference type="InterPro" id="IPR036388">
    <property type="entry name" value="WH-like_DNA-bd_sf"/>
</dbReference>
<evidence type="ECO:0000256" key="6">
    <source>
        <dbReference type="ARBA" id="ARBA00022842"/>
    </source>
</evidence>
<dbReference type="Gene3D" id="1.10.10.10">
    <property type="entry name" value="Winged helix-like DNA-binding domain superfamily/Winged helix DNA-binding domain"/>
    <property type="match status" value="1"/>
</dbReference>
<feature type="active site" description="O-(5'-phospho-DNA)-tyrosine intermediate" evidence="10">
    <location>
        <position position="361"/>
    </location>
</feature>
<name>A0AAD5TQC0_9FUNG</name>
<dbReference type="GO" id="GO:0000228">
    <property type="term" value="C:nuclear chromosome"/>
    <property type="evidence" value="ECO:0007669"/>
    <property type="project" value="TreeGrafter"/>
</dbReference>
<feature type="compositionally biased region" description="Low complexity" evidence="11">
    <location>
        <begin position="579"/>
        <end position="592"/>
    </location>
</feature>
<proteinExistence type="inferred from homology"/>
<dbReference type="Pfam" id="PF04406">
    <property type="entry name" value="TP6A_N"/>
    <property type="match status" value="1"/>
</dbReference>
<comment type="caution">
    <text evidence="14">The sequence shown here is derived from an EMBL/GenBank/DDBJ whole genome shotgun (WGS) entry which is preliminary data.</text>
</comment>
<feature type="domain" description="Spo11/DNA topoisomerase VI subunit A N-terminal" evidence="12">
    <location>
        <begin position="333"/>
        <end position="393"/>
    </location>
</feature>
<keyword evidence="5" id="KW-0479">Metal-binding</keyword>
<dbReference type="CDD" id="cd00223">
    <property type="entry name" value="TOPRIM_TopoIIB_SPO"/>
    <property type="match status" value="1"/>
</dbReference>
<dbReference type="AlphaFoldDB" id="A0AAD5TQC0"/>
<keyword evidence="6" id="KW-0460">Magnesium</keyword>
<evidence type="ECO:0000313" key="15">
    <source>
        <dbReference type="Proteomes" id="UP001212152"/>
    </source>
</evidence>
<dbReference type="Pfam" id="PF21180">
    <property type="entry name" value="TOP6A-Spo11_Toprim"/>
    <property type="match status" value="2"/>
</dbReference>
<accession>A0AAD5TQC0</accession>
<comment type="catalytic activity">
    <reaction evidence="1 10">
        <text>ATP-dependent breakage, passage and rejoining of double-stranded DNA.</text>
        <dbReference type="EC" id="5.6.2.2"/>
    </reaction>
</comment>
<comment type="cofactor">
    <cofactor evidence="2">
        <name>Mg(2+)</name>
        <dbReference type="ChEBI" id="CHEBI:18420"/>
    </cofactor>
</comment>
<evidence type="ECO:0000256" key="1">
    <source>
        <dbReference type="ARBA" id="ARBA00000185"/>
    </source>
</evidence>
<feature type="region of interest" description="Disordered" evidence="11">
    <location>
        <begin position="507"/>
        <end position="594"/>
    </location>
</feature>
<dbReference type="GO" id="GO:0042138">
    <property type="term" value="P:meiotic DNA double-strand break formation"/>
    <property type="evidence" value="ECO:0007669"/>
    <property type="project" value="TreeGrafter"/>
</dbReference>
<dbReference type="GO" id="GO:0007131">
    <property type="term" value="P:reciprocal meiotic recombination"/>
    <property type="evidence" value="ECO:0007669"/>
    <property type="project" value="TreeGrafter"/>
</dbReference>
<evidence type="ECO:0000259" key="12">
    <source>
        <dbReference type="Pfam" id="PF04406"/>
    </source>
</evidence>
<evidence type="ECO:0000256" key="10">
    <source>
        <dbReference type="PROSITE-ProRule" id="PRU01385"/>
    </source>
</evidence>
<feature type="region of interest" description="Disordered" evidence="11">
    <location>
        <begin position="169"/>
        <end position="197"/>
    </location>
</feature>
<dbReference type="SUPFAM" id="SSF56726">
    <property type="entry name" value="DNA topoisomerase IV, alpha subunit"/>
    <property type="match status" value="2"/>
</dbReference>
<keyword evidence="9 10" id="KW-0413">Isomerase</keyword>
<evidence type="ECO:0000256" key="2">
    <source>
        <dbReference type="ARBA" id="ARBA00001946"/>
    </source>
</evidence>
<keyword evidence="8 10" id="KW-0238">DNA-binding</keyword>
<dbReference type="GO" id="GO:0005524">
    <property type="term" value="F:ATP binding"/>
    <property type="evidence" value="ECO:0007669"/>
    <property type="project" value="InterPro"/>
</dbReference>
<dbReference type="GO" id="GO:0046872">
    <property type="term" value="F:metal ion binding"/>
    <property type="evidence" value="ECO:0007669"/>
    <property type="project" value="UniProtKB-KW"/>
</dbReference>
<evidence type="ECO:0000256" key="9">
    <source>
        <dbReference type="ARBA" id="ARBA00023235"/>
    </source>
</evidence>
<evidence type="ECO:0000256" key="5">
    <source>
        <dbReference type="ARBA" id="ARBA00022723"/>
    </source>
</evidence>
<dbReference type="PANTHER" id="PTHR10848:SF0">
    <property type="entry name" value="MEIOTIC RECOMBINATION PROTEIN SPO11"/>
    <property type="match status" value="1"/>
</dbReference>
<keyword evidence="15" id="KW-1185">Reference proteome</keyword>
<evidence type="ECO:0000256" key="11">
    <source>
        <dbReference type="SAM" id="MobiDB-lite"/>
    </source>
</evidence>
<dbReference type="EMBL" id="JADGJQ010000006">
    <property type="protein sequence ID" value="KAJ3183451.1"/>
    <property type="molecule type" value="Genomic_DNA"/>
</dbReference>
<dbReference type="EC" id="5.6.2.2" evidence="4"/>
<dbReference type="GO" id="GO:0003677">
    <property type="term" value="F:DNA binding"/>
    <property type="evidence" value="ECO:0007669"/>
    <property type="project" value="UniProtKB-UniRule"/>
</dbReference>
<evidence type="ECO:0000256" key="7">
    <source>
        <dbReference type="ARBA" id="ARBA00023029"/>
    </source>
</evidence>
<reference evidence="14" key="1">
    <citation type="submission" date="2020-05" db="EMBL/GenBank/DDBJ databases">
        <title>Phylogenomic resolution of chytrid fungi.</title>
        <authorList>
            <person name="Stajich J.E."/>
            <person name="Amses K."/>
            <person name="Simmons R."/>
            <person name="Seto K."/>
            <person name="Myers J."/>
            <person name="Bonds A."/>
            <person name="Quandt C.A."/>
            <person name="Barry K."/>
            <person name="Liu P."/>
            <person name="Grigoriev I."/>
            <person name="Longcore J.E."/>
            <person name="James T.Y."/>
        </authorList>
    </citation>
    <scope>NUCLEOTIDE SEQUENCE</scope>
    <source>
        <strain evidence="14">JEL0379</strain>
    </source>
</reference>
<dbReference type="GO" id="GO:0000706">
    <property type="term" value="P:meiotic DNA double-strand break processing"/>
    <property type="evidence" value="ECO:0007669"/>
    <property type="project" value="TreeGrafter"/>
</dbReference>
<dbReference type="PROSITE" id="PS52041">
    <property type="entry name" value="TOPO_IIB"/>
    <property type="match status" value="1"/>
</dbReference>
<feature type="region of interest" description="Disordered" evidence="11">
    <location>
        <begin position="79"/>
        <end position="104"/>
    </location>
</feature>
<feature type="domain" description="Topoisomerase 6 subunit A/Spo11 TOPRIM" evidence="13">
    <location>
        <begin position="594"/>
        <end position="724"/>
    </location>
</feature>
<dbReference type="GO" id="GO:0003918">
    <property type="term" value="F:DNA topoisomerase type II (double strand cut, ATP-hydrolyzing) activity"/>
    <property type="evidence" value="ECO:0007669"/>
    <property type="project" value="UniProtKB-UniRule"/>
</dbReference>
<protein>
    <recommendedName>
        <fullName evidence="4">DNA topoisomerase (ATP-hydrolyzing)</fullName>
        <ecNumber evidence="4">5.6.2.2</ecNumber>
    </recommendedName>
</protein>
<dbReference type="InterPro" id="IPR002815">
    <property type="entry name" value="Spo11/TopoVI_A"/>
</dbReference>
<dbReference type="InterPro" id="IPR034136">
    <property type="entry name" value="TOPRIM_Topo6A/Spo11"/>
</dbReference>
<evidence type="ECO:0000256" key="3">
    <source>
        <dbReference type="ARBA" id="ARBA00006559"/>
    </source>
</evidence>
<evidence type="ECO:0000256" key="4">
    <source>
        <dbReference type="ARBA" id="ARBA00012895"/>
    </source>
</evidence>